<organism evidence="6 7">
    <name type="scientific">Bifidobacterium pseudolongum PV8-2</name>
    <dbReference type="NCBI Taxonomy" id="1447715"/>
    <lineage>
        <taxon>Bacteria</taxon>
        <taxon>Bacillati</taxon>
        <taxon>Actinomycetota</taxon>
        <taxon>Actinomycetes</taxon>
        <taxon>Bifidobacteriales</taxon>
        <taxon>Bifidobacteriaceae</taxon>
        <taxon>Bifidobacterium</taxon>
    </lineage>
</organism>
<dbReference type="EMBL" id="CP007457">
    <property type="protein sequence ID" value="AIZ15705.1"/>
    <property type="molecule type" value="Genomic_DNA"/>
</dbReference>
<dbReference type="HOGENOM" id="CLU_009397_2_1_11"/>
<keyword evidence="3 5" id="KW-0378">Hydrolase</keyword>
<keyword evidence="4 5" id="KW-0326">Glycosidase</keyword>
<dbReference type="InterPro" id="IPR023296">
    <property type="entry name" value="Glyco_hydro_beta-prop_sf"/>
</dbReference>
<evidence type="ECO:0000256" key="5">
    <source>
        <dbReference type="RuleBase" id="RU361187"/>
    </source>
</evidence>
<sequence>MRTYLNPIVLQRADPWVIKHGDGYYFAGSDPRYDGIALRYAADLDGLQSAPEKTVWRRHESGPASKYIWAPELHRIGNAWYIYFAAAETDFEDSGLPTHRMFVLENIDEDPMSDHWVEKGQIVTPIDSFALDATTFVHRGTQYLVWAQKDPAIEGNSNLYIAPMSDPWTLGGEPVMLSKPEYDWECIDFLVNEGPAVLEHDGRIYITYSASGTGPAYAMGMLAADTDADLLDPASWTKSAQPVFRTCEANGQYGPGHNSFTKTKDGAQDIMVYHARNYTDIDGDPLFDPNRHARAQIVRWTADGPDFGVPEPDALWTPKSVDVLPSDGGALAGTAPVSSRKMA</sequence>
<comment type="similarity">
    <text evidence="1 5">Belongs to the glycosyl hydrolase 43 family.</text>
</comment>
<dbReference type="GO" id="GO:0005975">
    <property type="term" value="P:carbohydrate metabolic process"/>
    <property type="evidence" value="ECO:0007669"/>
    <property type="project" value="InterPro"/>
</dbReference>
<dbReference type="PANTHER" id="PTHR43817:SF1">
    <property type="entry name" value="HYDROLASE, FAMILY 43, PUTATIVE (AFU_ORTHOLOGUE AFUA_3G01660)-RELATED"/>
    <property type="match status" value="1"/>
</dbReference>
<dbReference type="GO" id="GO:0004553">
    <property type="term" value="F:hydrolase activity, hydrolyzing O-glycosyl compounds"/>
    <property type="evidence" value="ECO:0007669"/>
    <property type="project" value="InterPro"/>
</dbReference>
<evidence type="ECO:0000256" key="2">
    <source>
        <dbReference type="ARBA" id="ARBA00022729"/>
    </source>
</evidence>
<evidence type="ECO:0000313" key="7">
    <source>
        <dbReference type="Proteomes" id="UP000030636"/>
    </source>
</evidence>
<dbReference type="CDD" id="cd18817">
    <property type="entry name" value="GH43f_LbAraf43-like"/>
    <property type="match status" value="1"/>
</dbReference>
<dbReference type="AlphaFoldDB" id="A0A0A7I8X7"/>
<dbReference type="InterPro" id="IPR016828">
    <property type="entry name" value="Alpha-L-arabinofuranosidase"/>
</dbReference>
<dbReference type="KEGG" id="bpsp:AH67_01100"/>
<dbReference type="OrthoDB" id="177947at2"/>
<evidence type="ECO:0000256" key="4">
    <source>
        <dbReference type="ARBA" id="ARBA00023295"/>
    </source>
</evidence>
<protein>
    <submittedName>
        <fullName evidence="6">Alpha-N-arabinofuranosidase</fullName>
    </submittedName>
</protein>
<dbReference type="Gene3D" id="2.115.10.20">
    <property type="entry name" value="Glycosyl hydrolase domain, family 43"/>
    <property type="match status" value="1"/>
</dbReference>
<dbReference type="Proteomes" id="UP000030636">
    <property type="component" value="Chromosome"/>
</dbReference>
<reference evidence="6 7" key="1">
    <citation type="journal article" date="2015" name="Genome Announc.">
        <title>Bifidobacterium pseudolongum Strain PV8-2, Isolated from a Stool Sample of an Anemic Kenyan Infant.</title>
        <authorList>
            <person name="Vazquez-Gutierrez P."/>
            <person name="Lacroix C."/>
            <person name="Chassard C."/>
            <person name="Klumpp J."/>
            <person name="Stevens M.J."/>
            <person name="Jans C."/>
        </authorList>
    </citation>
    <scope>NUCLEOTIDE SEQUENCE [LARGE SCALE GENOMIC DNA]</scope>
    <source>
        <strain evidence="6 7">PV8-2</strain>
    </source>
</reference>
<dbReference type="PANTHER" id="PTHR43817">
    <property type="entry name" value="GLYCOSYL HYDROLASE"/>
    <property type="match status" value="1"/>
</dbReference>
<evidence type="ECO:0000313" key="6">
    <source>
        <dbReference type="EMBL" id="AIZ15705.1"/>
    </source>
</evidence>
<dbReference type="Pfam" id="PF04616">
    <property type="entry name" value="Glyco_hydro_43"/>
    <property type="match status" value="1"/>
</dbReference>
<keyword evidence="2" id="KW-0732">Signal</keyword>
<dbReference type="STRING" id="1447715.AH67_01100"/>
<gene>
    <name evidence="6" type="ORF">AH67_01100</name>
</gene>
<name>A0A0A7I8X7_9BIFI</name>
<keyword evidence="7" id="KW-1185">Reference proteome</keyword>
<evidence type="ECO:0000256" key="1">
    <source>
        <dbReference type="ARBA" id="ARBA00009865"/>
    </source>
</evidence>
<dbReference type="InterPro" id="IPR006710">
    <property type="entry name" value="Glyco_hydro_43"/>
</dbReference>
<dbReference type="RefSeq" id="WP_039170989.1">
    <property type="nucleotide sequence ID" value="NZ_CP007457.1"/>
</dbReference>
<evidence type="ECO:0000256" key="3">
    <source>
        <dbReference type="ARBA" id="ARBA00022801"/>
    </source>
</evidence>
<dbReference type="SUPFAM" id="SSF75005">
    <property type="entry name" value="Arabinanase/levansucrase/invertase"/>
    <property type="match status" value="1"/>
</dbReference>
<proteinExistence type="inferred from homology"/>
<accession>A0A0A7I8X7</accession>
<dbReference type="PIRSF" id="PIRSF025414">
    <property type="entry name" value="Alpha-L-arabinofuranosidase"/>
    <property type="match status" value="1"/>
</dbReference>